<dbReference type="STRING" id="1461693.ATO10_06026"/>
<name>A0A058ZNS2_9RHOB</name>
<evidence type="ECO:0000313" key="4">
    <source>
        <dbReference type="Proteomes" id="UP000024836"/>
    </source>
</evidence>
<dbReference type="EMBL" id="AQQY01000003">
    <property type="protein sequence ID" value="KCV82476.1"/>
    <property type="molecule type" value="Genomic_DNA"/>
</dbReference>
<keyword evidence="4" id="KW-1185">Reference proteome</keyword>
<dbReference type="Pfam" id="PF13441">
    <property type="entry name" value="Gly-zipper_YMGG"/>
    <property type="match status" value="1"/>
</dbReference>
<comment type="caution">
    <text evidence="3">The sequence shown here is derived from an EMBL/GenBank/DDBJ whole genome shotgun (WGS) entry which is preliminary data.</text>
</comment>
<organism evidence="3 4">
    <name type="scientific">Actibacterium atlanticum</name>
    <dbReference type="NCBI Taxonomy" id="1461693"/>
    <lineage>
        <taxon>Bacteria</taxon>
        <taxon>Pseudomonadati</taxon>
        <taxon>Pseudomonadota</taxon>
        <taxon>Alphaproteobacteria</taxon>
        <taxon>Rhodobacterales</taxon>
        <taxon>Roseobacteraceae</taxon>
        <taxon>Actibacterium</taxon>
    </lineage>
</organism>
<dbReference type="RefSeq" id="WP_035249402.1">
    <property type="nucleotide sequence ID" value="NZ_AQQY01000003.1"/>
</dbReference>
<dbReference type="InterPro" id="IPR027367">
    <property type="entry name" value="Gly-zipper_YMGG"/>
</dbReference>
<keyword evidence="1" id="KW-0732">Signal</keyword>
<dbReference type="Proteomes" id="UP000024836">
    <property type="component" value="Unassembled WGS sequence"/>
</dbReference>
<feature type="domain" description="YMGG-like Gly-zipper" evidence="2">
    <location>
        <begin position="22"/>
        <end position="63"/>
    </location>
</feature>
<evidence type="ECO:0000256" key="1">
    <source>
        <dbReference type="SAM" id="SignalP"/>
    </source>
</evidence>
<dbReference type="AlphaFoldDB" id="A0A058ZNS2"/>
<dbReference type="PROSITE" id="PS51257">
    <property type="entry name" value="PROKAR_LIPOPROTEIN"/>
    <property type="match status" value="1"/>
</dbReference>
<accession>A0A058ZNS2</accession>
<evidence type="ECO:0000259" key="2">
    <source>
        <dbReference type="Pfam" id="PF13441"/>
    </source>
</evidence>
<feature type="chain" id="PRO_5001572345" description="YMGG-like Gly-zipper domain-containing protein" evidence="1">
    <location>
        <begin position="24"/>
        <end position="86"/>
    </location>
</feature>
<gene>
    <name evidence="3" type="ORF">ATO10_06026</name>
</gene>
<protein>
    <recommendedName>
        <fullName evidence="2">YMGG-like Gly-zipper domain-containing protein</fullName>
    </recommendedName>
</protein>
<proteinExistence type="predicted"/>
<reference evidence="3 4" key="1">
    <citation type="submission" date="2013-04" db="EMBL/GenBank/DDBJ databases">
        <title>Shimia sp. 22II-S11-Z10 Genome Sequencing.</title>
        <authorList>
            <person name="Lai Q."/>
            <person name="Li G."/>
            <person name="Shao Z."/>
        </authorList>
    </citation>
    <scope>NUCLEOTIDE SEQUENCE [LARGE SCALE GENOMIC DNA]</scope>
    <source>
        <strain evidence="4">22II-S11-Z10</strain>
    </source>
</reference>
<evidence type="ECO:0000313" key="3">
    <source>
        <dbReference type="EMBL" id="KCV82476.1"/>
    </source>
</evidence>
<feature type="signal peptide" evidence="1">
    <location>
        <begin position="1"/>
        <end position="23"/>
    </location>
</feature>
<sequence length="86" mass="8503">MKKFMIILSCAGLLAACDTPEQSALLGAAAGAAIGAETSGKNKDKGALIGAIAGAAAGAALGGTQQAPQCRYRYPDGTEYVADCPQ</sequence>